<reference evidence="14 15" key="1">
    <citation type="journal article" date="2017" name="Nature">
        <title>The Apostasia genome and the evolution of orchids.</title>
        <authorList>
            <person name="Zhang G.Q."/>
            <person name="Liu K.W."/>
            <person name="Li Z."/>
            <person name="Lohaus R."/>
            <person name="Hsiao Y.Y."/>
            <person name="Niu S.C."/>
            <person name="Wang J.Y."/>
            <person name="Lin Y.C."/>
            <person name="Xu Q."/>
            <person name="Chen L.J."/>
            <person name="Yoshida K."/>
            <person name="Fujiwara S."/>
            <person name="Wang Z.W."/>
            <person name="Zhang Y.Q."/>
            <person name="Mitsuda N."/>
            <person name="Wang M."/>
            <person name="Liu G.H."/>
            <person name="Pecoraro L."/>
            <person name="Huang H.X."/>
            <person name="Xiao X.J."/>
            <person name="Lin M."/>
            <person name="Wu X.Y."/>
            <person name="Wu W.L."/>
            <person name="Chen Y.Y."/>
            <person name="Chang S.B."/>
            <person name="Sakamoto S."/>
            <person name="Ohme-Takagi M."/>
            <person name="Yagi M."/>
            <person name="Zeng S.J."/>
            <person name="Shen C.Y."/>
            <person name="Yeh C.M."/>
            <person name="Luo Y.B."/>
            <person name="Tsai W.C."/>
            <person name="Van de Peer Y."/>
            <person name="Liu Z.J."/>
        </authorList>
    </citation>
    <scope>NUCLEOTIDE SEQUENCE [LARGE SCALE GENOMIC DNA]</scope>
    <source>
        <strain evidence="15">cv. Shenzhen</strain>
        <tissue evidence="14">Stem</tissue>
    </source>
</reference>
<dbReference type="SUPFAM" id="SSF57850">
    <property type="entry name" value="RING/U-box"/>
    <property type="match status" value="1"/>
</dbReference>
<keyword evidence="7 11" id="KW-0833">Ubl conjugation pathway</keyword>
<feature type="domain" description="RING-type" evidence="13">
    <location>
        <begin position="44"/>
        <end position="88"/>
    </location>
</feature>
<name>A0A2I0AXA7_9ASPA</name>
<evidence type="ECO:0000259" key="13">
    <source>
        <dbReference type="PROSITE" id="PS50089"/>
    </source>
</evidence>
<evidence type="ECO:0000256" key="11">
    <source>
        <dbReference type="RuleBase" id="RU369090"/>
    </source>
</evidence>
<evidence type="ECO:0000256" key="7">
    <source>
        <dbReference type="ARBA" id="ARBA00022786"/>
    </source>
</evidence>
<dbReference type="PROSITE" id="PS00518">
    <property type="entry name" value="ZF_RING_1"/>
    <property type="match status" value="1"/>
</dbReference>
<proteinExistence type="predicted"/>
<dbReference type="GO" id="GO:0006511">
    <property type="term" value="P:ubiquitin-dependent protein catabolic process"/>
    <property type="evidence" value="ECO:0007669"/>
    <property type="project" value="UniProtKB-UniRule"/>
</dbReference>
<evidence type="ECO:0000313" key="14">
    <source>
        <dbReference type="EMBL" id="PKA60181.1"/>
    </source>
</evidence>
<comment type="catalytic activity">
    <reaction evidence="1 11">
        <text>S-ubiquitinyl-[E2 ubiquitin-conjugating enzyme]-L-cysteine + [acceptor protein]-L-lysine = [E2 ubiquitin-conjugating enzyme]-L-cysteine + N(6)-ubiquitinyl-[acceptor protein]-L-lysine.</text>
        <dbReference type="EC" id="2.3.2.27"/>
    </reaction>
</comment>
<keyword evidence="11" id="KW-0256">Endoplasmic reticulum</keyword>
<evidence type="ECO:0000256" key="6">
    <source>
        <dbReference type="ARBA" id="ARBA00022771"/>
    </source>
</evidence>
<evidence type="ECO:0000256" key="4">
    <source>
        <dbReference type="ARBA" id="ARBA00022679"/>
    </source>
</evidence>
<evidence type="ECO:0000256" key="8">
    <source>
        <dbReference type="ARBA" id="ARBA00022833"/>
    </source>
</evidence>
<evidence type="ECO:0000256" key="3">
    <source>
        <dbReference type="ARBA" id="ARBA00004906"/>
    </source>
</evidence>
<dbReference type="InterPro" id="IPR045103">
    <property type="entry name" value="RNF5/RNF185-like"/>
</dbReference>
<sequence length="257" mass="27891">MDSEAAIGDQLHPRKKLSKKRTGDTAPPSPSGSAVSAVGGCFDCNICLDITVDPVVTLCGHLYCWPCIYQWLKVDEGLFSHSSCPVCKASLSVASLVPLYGRGKATSPAKLQIPPRPSVTDPPSSSSPWAQQQPLHHFQHYLYTHYNGSLSSGGFLSPSSALLGGSTFTASTAGGLIGEMVVELLPLLFRSQQEIAADPMLRRQELKARSSLHQIWIFLSYNIKAWNFIPKMMPSTVNSVRNESTVDRGVPTIMRCS</sequence>
<dbReference type="PROSITE" id="PS50089">
    <property type="entry name" value="ZF_RING_2"/>
    <property type="match status" value="1"/>
</dbReference>
<dbReference type="Pfam" id="PF00097">
    <property type="entry name" value="zf-C3HC4"/>
    <property type="match status" value="1"/>
</dbReference>
<comment type="domain">
    <text evidence="11">The RING-type zinc finger domain is responsible for E3 ligase activity.</text>
</comment>
<keyword evidence="6 10" id="KW-0863">Zinc-finger</keyword>
<feature type="region of interest" description="Disordered" evidence="12">
    <location>
        <begin position="1"/>
        <end position="31"/>
    </location>
</feature>
<comment type="pathway">
    <text evidence="3 11">Protein modification; protein ubiquitination.</text>
</comment>
<evidence type="ECO:0000256" key="2">
    <source>
        <dbReference type="ARBA" id="ARBA00004308"/>
    </source>
</evidence>
<evidence type="ECO:0000256" key="10">
    <source>
        <dbReference type="PROSITE-ProRule" id="PRU00175"/>
    </source>
</evidence>
<gene>
    <name evidence="14" type="primary">RMA3</name>
    <name evidence="14" type="ORF">AXF42_Ash021192</name>
</gene>
<dbReference type="GO" id="GO:0061630">
    <property type="term" value="F:ubiquitin protein ligase activity"/>
    <property type="evidence" value="ECO:0007669"/>
    <property type="project" value="UniProtKB-UniRule"/>
</dbReference>
<dbReference type="InterPro" id="IPR017907">
    <property type="entry name" value="Znf_RING_CS"/>
</dbReference>
<dbReference type="Gene3D" id="3.30.40.10">
    <property type="entry name" value="Zinc/RING finger domain, C3HC4 (zinc finger)"/>
    <property type="match status" value="1"/>
</dbReference>
<comment type="function">
    <text evidence="11">E3 ubiquitin-protein ligase.</text>
</comment>
<dbReference type="SMART" id="SM00184">
    <property type="entry name" value="RING"/>
    <property type="match status" value="1"/>
</dbReference>
<dbReference type="AlphaFoldDB" id="A0A2I0AXA7"/>
<dbReference type="InterPro" id="IPR001841">
    <property type="entry name" value="Znf_RING"/>
</dbReference>
<dbReference type="EMBL" id="KZ451940">
    <property type="protein sequence ID" value="PKA60181.1"/>
    <property type="molecule type" value="Genomic_DNA"/>
</dbReference>
<comment type="subcellular location">
    <subcellularLocation>
        <location evidence="2">Endomembrane system</location>
    </subcellularLocation>
    <subcellularLocation>
        <location evidence="11">Endoplasmic reticulum membrane</location>
        <topology evidence="11">Single-pass type IV membrane protein</topology>
    </subcellularLocation>
</comment>
<dbReference type="InterPro" id="IPR013083">
    <property type="entry name" value="Znf_RING/FYVE/PHD"/>
</dbReference>
<dbReference type="UniPathway" id="UPA00143"/>
<dbReference type="STRING" id="1088818.A0A2I0AXA7"/>
<keyword evidence="5 11" id="KW-0479">Metal-binding</keyword>
<evidence type="ECO:0000256" key="1">
    <source>
        <dbReference type="ARBA" id="ARBA00000900"/>
    </source>
</evidence>
<dbReference type="GO" id="GO:0016567">
    <property type="term" value="P:protein ubiquitination"/>
    <property type="evidence" value="ECO:0007669"/>
    <property type="project" value="UniProtKB-UniPathway"/>
</dbReference>
<keyword evidence="4 11" id="KW-0808">Transferase</keyword>
<dbReference type="PANTHER" id="PTHR12313">
    <property type="entry name" value="E3 UBIQUITIN-PROTEIN LIGASE RNF5-RELATED"/>
    <property type="match status" value="1"/>
</dbReference>
<keyword evidence="15" id="KW-1185">Reference proteome</keyword>
<dbReference type="GO" id="GO:0005789">
    <property type="term" value="C:endoplasmic reticulum membrane"/>
    <property type="evidence" value="ECO:0007669"/>
    <property type="project" value="UniProtKB-SubCell"/>
</dbReference>
<dbReference type="EC" id="2.3.2.27" evidence="11"/>
<dbReference type="GO" id="GO:0008270">
    <property type="term" value="F:zinc ion binding"/>
    <property type="evidence" value="ECO:0007669"/>
    <property type="project" value="UniProtKB-KW"/>
</dbReference>
<organism evidence="14 15">
    <name type="scientific">Apostasia shenzhenica</name>
    <dbReference type="NCBI Taxonomy" id="1088818"/>
    <lineage>
        <taxon>Eukaryota</taxon>
        <taxon>Viridiplantae</taxon>
        <taxon>Streptophyta</taxon>
        <taxon>Embryophyta</taxon>
        <taxon>Tracheophyta</taxon>
        <taxon>Spermatophyta</taxon>
        <taxon>Magnoliopsida</taxon>
        <taxon>Liliopsida</taxon>
        <taxon>Asparagales</taxon>
        <taxon>Orchidaceae</taxon>
        <taxon>Apostasioideae</taxon>
        <taxon>Apostasia</taxon>
    </lineage>
</organism>
<accession>A0A2I0AXA7</accession>
<protein>
    <recommendedName>
        <fullName evidence="11">E3 ubiquitin-protein ligase RMA</fullName>
        <ecNumber evidence="11">2.3.2.27</ecNumber>
    </recommendedName>
    <alternativeName>
        <fullName evidence="11">Protein RING membrane-anchor</fullName>
    </alternativeName>
    <alternativeName>
        <fullName evidence="11">RING-type E3 ubiquitin transferase RMA</fullName>
    </alternativeName>
</protein>
<evidence type="ECO:0000256" key="12">
    <source>
        <dbReference type="SAM" id="MobiDB-lite"/>
    </source>
</evidence>
<dbReference type="OrthoDB" id="6270329at2759"/>
<keyword evidence="9" id="KW-0472">Membrane</keyword>
<evidence type="ECO:0000256" key="9">
    <source>
        <dbReference type="ARBA" id="ARBA00023136"/>
    </source>
</evidence>
<dbReference type="Proteomes" id="UP000236161">
    <property type="component" value="Unassembled WGS sequence"/>
</dbReference>
<keyword evidence="8 11" id="KW-0862">Zinc</keyword>
<feature type="region of interest" description="Disordered" evidence="12">
    <location>
        <begin position="107"/>
        <end position="131"/>
    </location>
</feature>
<dbReference type="InterPro" id="IPR018957">
    <property type="entry name" value="Znf_C3HC4_RING-type"/>
</dbReference>
<evidence type="ECO:0000313" key="15">
    <source>
        <dbReference type="Proteomes" id="UP000236161"/>
    </source>
</evidence>
<evidence type="ECO:0000256" key="5">
    <source>
        <dbReference type="ARBA" id="ARBA00022723"/>
    </source>
</evidence>
<feature type="compositionally biased region" description="Low complexity" evidence="12">
    <location>
        <begin position="118"/>
        <end position="131"/>
    </location>
</feature>